<name>A0A3Q9R4M9_9CAUD</name>
<evidence type="ECO:0000313" key="3">
    <source>
        <dbReference type="Proteomes" id="UP000284334"/>
    </source>
</evidence>
<dbReference type="RefSeq" id="YP_009842476.1">
    <property type="nucleotide sequence ID" value="NC_048742.1"/>
</dbReference>
<dbReference type="KEGG" id="vg:55612700"/>
<evidence type="ECO:0000259" key="1">
    <source>
        <dbReference type="Pfam" id="PF00961"/>
    </source>
</evidence>
<dbReference type="GeneID" id="55612700"/>
<keyword evidence="3" id="KW-1185">Reference proteome</keyword>
<dbReference type="SUPFAM" id="SSF55608">
    <property type="entry name" value="Homing endonucleases"/>
    <property type="match status" value="1"/>
</dbReference>
<feature type="domain" description="Homing endonuclease LAGLIDADG" evidence="1">
    <location>
        <begin position="19"/>
        <end position="98"/>
    </location>
</feature>
<keyword evidence="2" id="KW-0540">Nuclease</keyword>
<accession>A0A3Q9R4M9</accession>
<dbReference type="InterPro" id="IPR004860">
    <property type="entry name" value="LAGLIDADG_dom"/>
</dbReference>
<dbReference type="EMBL" id="MK061412">
    <property type="protein sequence ID" value="AZU97091.1"/>
    <property type="molecule type" value="Genomic_DNA"/>
</dbReference>
<gene>
    <name evidence="2" type="primary">9</name>
    <name evidence="2" type="ORF">SEA_GILSON_9</name>
</gene>
<dbReference type="Pfam" id="PF00961">
    <property type="entry name" value="LAGLIDADG_1"/>
    <property type="match status" value="1"/>
</dbReference>
<keyword evidence="2" id="KW-0255">Endonuclease</keyword>
<keyword evidence="2" id="KW-0378">Hydrolase</keyword>
<protein>
    <submittedName>
        <fullName evidence="2">LAGLIDADG endonuclease</fullName>
    </submittedName>
</protein>
<organism evidence="2 3">
    <name type="scientific">Streptomyces phage Gilson</name>
    <dbReference type="NCBI Taxonomy" id="2488789"/>
    <lineage>
        <taxon>Viruses</taxon>
        <taxon>Duplodnaviria</taxon>
        <taxon>Heunggongvirae</taxon>
        <taxon>Uroviricota</taxon>
        <taxon>Caudoviricetes</taxon>
        <taxon>Stanwilliamsviridae</taxon>
        <taxon>Loccivirinae</taxon>
        <taxon>Gilsonvirus</taxon>
        <taxon>Gilsonvirus gilson</taxon>
    </lineage>
</organism>
<dbReference type="InterPro" id="IPR027434">
    <property type="entry name" value="Homing_endonucl"/>
</dbReference>
<dbReference type="Gene3D" id="3.10.28.10">
    <property type="entry name" value="Homing endonucleases"/>
    <property type="match status" value="1"/>
</dbReference>
<proteinExistence type="predicted"/>
<dbReference type="GO" id="GO:0004519">
    <property type="term" value="F:endonuclease activity"/>
    <property type="evidence" value="ECO:0007669"/>
    <property type="project" value="UniProtKB-KW"/>
</dbReference>
<dbReference type="Proteomes" id="UP000284334">
    <property type="component" value="Segment"/>
</dbReference>
<reference evidence="2 3" key="1">
    <citation type="submission" date="2018-10" db="EMBL/GenBank/DDBJ databases">
        <authorList>
            <person name="Soria N.A."/>
            <person name="Batley M.G."/>
            <person name="Hanafy A."/>
            <person name="Singh N."/>
            <person name="Shaffer C.D."/>
            <person name="Weston-Hafer K.A."/>
            <person name="Russell D.A."/>
            <person name="Pope W.H."/>
            <person name="Jacobs-Sera D."/>
            <person name="Hendrix R.W."/>
            <person name="Hatfull G.F."/>
        </authorList>
    </citation>
    <scope>NUCLEOTIDE SEQUENCE [LARGE SCALE GENOMIC DNA]</scope>
</reference>
<evidence type="ECO:0000313" key="2">
    <source>
        <dbReference type="EMBL" id="AZU97091.1"/>
    </source>
</evidence>
<sequence>MLWYADTMINDEMDLAYAAGLFDGEGCVSINKVKAHRNPSLKPGFQLRCSISITNEWIANWFQECFGGYVMLRKRARAQDYWQWVVTSNNAYEFLKALKGYLKIKHEQAIIGIAFTEYRKTMSHINKTETYWNQNFKYYEEIRRLNARWGTEYYEGT</sequence>